<dbReference type="PROSITE" id="PS50102">
    <property type="entry name" value="RRM"/>
    <property type="match status" value="1"/>
</dbReference>
<evidence type="ECO:0000256" key="1">
    <source>
        <dbReference type="ARBA" id="ARBA00022737"/>
    </source>
</evidence>
<dbReference type="AlphaFoldDB" id="A0AAD8EDU6"/>
<keyword evidence="8" id="KW-1185">Reference proteome</keyword>
<feature type="transmembrane region" description="Helical" evidence="5">
    <location>
        <begin position="226"/>
        <end position="244"/>
    </location>
</feature>
<dbReference type="SUPFAM" id="SSF54928">
    <property type="entry name" value="RNA-binding domain, RBD"/>
    <property type="match status" value="2"/>
</dbReference>
<keyword evidence="1" id="KW-0677">Repeat</keyword>
<dbReference type="CDD" id="cd12244">
    <property type="entry name" value="RRM2_MSSP"/>
    <property type="match status" value="1"/>
</dbReference>
<dbReference type="InterPro" id="IPR035979">
    <property type="entry name" value="RBD_domain_sf"/>
</dbReference>
<evidence type="ECO:0000256" key="5">
    <source>
        <dbReference type="SAM" id="Phobius"/>
    </source>
</evidence>
<dbReference type="InterPro" id="IPR012677">
    <property type="entry name" value="Nucleotide-bd_a/b_plait_sf"/>
</dbReference>
<accession>A0AAD8EDU6</accession>
<evidence type="ECO:0000256" key="2">
    <source>
        <dbReference type="ARBA" id="ARBA00022884"/>
    </source>
</evidence>
<dbReference type="Pfam" id="PF00076">
    <property type="entry name" value="RRM_1"/>
    <property type="match status" value="1"/>
</dbReference>
<feature type="non-terminal residue" evidence="7">
    <location>
        <position position="344"/>
    </location>
</feature>
<keyword evidence="5" id="KW-0812">Transmembrane</keyword>
<gene>
    <name evidence="7" type="ORF">L9F63_019716</name>
</gene>
<keyword evidence="2 3" id="KW-0694">RNA-binding</keyword>
<evidence type="ECO:0000259" key="6">
    <source>
        <dbReference type="PROSITE" id="PS50102"/>
    </source>
</evidence>
<dbReference type="Proteomes" id="UP001233999">
    <property type="component" value="Unassembled WGS sequence"/>
</dbReference>
<feature type="region of interest" description="Disordered" evidence="4">
    <location>
        <begin position="306"/>
        <end position="335"/>
    </location>
</feature>
<evidence type="ECO:0000313" key="7">
    <source>
        <dbReference type="EMBL" id="KAJ9586678.1"/>
    </source>
</evidence>
<dbReference type="PANTHER" id="PTHR24012">
    <property type="entry name" value="RNA BINDING PROTEIN"/>
    <property type="match status" value="1"/>
</dbReference>
<dbReference type="InterPro" id="IPR000504">
    <property type="entry name" value="RRM_dom"/>
</dbReference>
<protein>
    <recommendedName>
        <fullName evidence="6">RRM domain-containing protein</fullName>
    </recommendedName>
</protein>
<name>A0AAD8EDU6_DIPPU</name>
<evidence type="ECO:0000256" key="4">
    <source>
        <dbReference type="SAM" id="MobiDB-lite"/>
    </source>
</evidence>
<comment type="caution">
    <text evidence="7">The sequence shown here is derived from an EMBL/GenBank/DDBJ whole genome shotgun (WGS) entry which is preliminary data.</text>
</comment>
<keyword evidence="5" id="KW-1133">Transmembrane helix</keyword>
<dbReference type="GO" id="GO:0003723">
    <property type="term" value="F:RNA binding"/>
    <property type="evidence" value="ECO:0007669"/>
    <property type="project" value="UniProtKB-UniRule"/>
</dbReference>
<reference evidence="7" key="2">
    <citation type="submission" date="2023-05" db="EMBL/GenBank/DDBJ databases">
        <authorList>
            <person name="Fouks B."/>
        </authorList>
    </citation>
    <scope>NUCLEOTIDE SEQUENCE</scope>
    <source>
        <strain evidence="7">Stay&amp;Tobe</strain>
        <tissue evidence="7">Testes</tissue>
    </source>
</reference>
<feature type="domain" description="RRM" evidence="6">
    <location>
        <begin position="50"/>
        <end position="129"/>
    </location>
</feature>
<evidence type="ECO:0000313" key="8">
    <source>
        <dbReference type="Proteomes" id="UP001233999"/>
    </source>
</evidence>
<organism evidence="7 8">
    <name type="scientific">Diploptera punctata</name>
    <name type="common">Pacific beetle cockroach</name>
    <dbReference type="NCBI Taxonomy" id="6984"/>
    <lineage>
        <taxon>Eukaryota</taxon>
        <taxon>Metazoa</taxon>
        <taxon>Ecdysozoa</taxon>
        <taxon>Arthropoda</taxon>
        <taxon>Hexapoda</taxon>
        <taxon>Insecta</taxon>
        <taxon>Pterygota</taxon>
        <taxon>Neoptera</taxon>
        <taxon>Polyneoptera</taxon>
        <taxon>Dictyoptera</taxon>
        <taxon>Blattodea</taxon>
        <taxon>Blaberoidea</taxon>
        <taxon>Blaberidae</taxon>
        <taxon>Diplopterinae</taxon>
        <taxon>Diploptera</taxon>
    </lineage>
</organism>
<proteinExistence type="predicted"/>
<reference evidence="7" key="1">
    <citation type="journal article" date="2023" name="IScience">
        <title>Live-bearing cockroach genome reveals convergent evolutionary mechanisms linked to viviparity in insects and beyond.</title>
        <authorList>
            <person name="Fouks B."/>
            <person name="Harrison M.C."/>
            <person name="Mikhailova A.A."/>
            <person name="Marchal E."/>
            <person name="English S."/>
            <person name="Carruthers M."/>
            <person name="Jennings E.C."/>
            <person name="Chiamaka E.L."/>
            <person name="Frigard R.A."/>
            <person name="Pippel M."/>
            <person name="Attardo G.M."/>
            <person name="Benoit J.B."/>
            <person name="Bornberg-Bauer E."/>
            <person name="Tobe S.S."/>
        </authorList>
    </citation>
    <scope>NUCLEOTIDE SEQUENCE</scope>
    <source>
        <strain evidence="7">Stay&amp;Tobe</strain>
    </source>
</reference>
<dbReference type="SMART" id="SM00360">
    <property type="entry name" value="RRM"/>
    <property type="match status" value="1"/>
</dbReference>
<evidence type="ECO:0000256" key="3">
    <source>
        <dbReference type="PROSITE-ProRule" id="PRU00176"/>
    </source>
</evidence>
<feature type="non-terminal residue" evidence="7">
    <location>
        <position position="1"/>
    </location>
</feature>
<keyword evidence="5" id="KW-0472">Membrane</keyword>
<dbReference type="EMBL" id="JASPKZ010006852">
    <property type="protein sequence ID" value="KAJ9586678.1"/>
    <property type="molecule type" value="Genomic_DNA"/>
</dbReference>
<dbReference type="Gene3D" id="3.30.70.330">
    <property type="match status" value="2"/>
</dbReference>
<feature type="compositionally biased region" description="Low complexity" evidence="4">
    <location>
        <begin position="319"/>
        <end position="335"/>
    </location>
</feature>
<dbReference type="FunFam" id="3.30.70.330:FF:000169">
    <property type="entry name" value="protein alan shepard isoform X4"/>
    <property type="match status" value="1"/>
</dbReference>
<sequence>NGYGFVDFESPTSAESAVKALQAKGIQAQMAKVGISLPHRLPSQQEQDPTNLYIANLPLNFKENDVDNMLAKYGQVISTRILRDTTGQSKGVGFARMENKEKCEQIIQIFNGNSLPGSKEPLLVKFADGGNKKRSLYKSPDQRIWREGGEGAPVSYDPSTMTQNGVTTQHMLPATLTQYGRHYSAAQTMQGYSLPGNPWLPQYMLPATPHMTQVEVSGFPKINHCYNVFFLLFAVTIIYFIYYFQMMPPSDPNSMQFSSAVIPQLTTHMSALQLSTPGSYIAASPHPYQFYGPGASIIHAVPIPDSEQTSTAASPDESYQPYPQANQQPNQTPTAVNTIFRTII</sequence>